<dbReference type="Proteomes" id="UP001165740">
    <property type="component" value="Chromosome 13"/>
</dbReference>
<keyword evidence="2 14" id="KW-0245">EGF-like domain</keyword>
<evidence type="ECO:0000259" key="18">
    <source>
        <dbReference type="PROSITE" id="PS50041"/>
    </source>
</evidence>
<dbReference type="SUPFAM" id="SSF57196">
    <property type="entry name" value="EGF/Laminin"/>
    <property type="match status" value="3"/>
</dbReference>
<dbReference type="SUPFAM" id="SSF56436">
    <property type="entry name" value="C-type lectin-like"/>
    <property type="match status" value="1"/>
</dbReference>
<keyword evidence="5 15" id="KW-0812">Transmembrane</keyword>
<dbReference type="GeneID" id="106057447"/>
<keyword evidence="19" id="KW-1185">Reference proteome</keyword>
<dbReference type="CDD" id="cd00037">
    <property type="entry name" value="CLECT"/>
    <property type="match status" value="1"/>
</dbReference>
<dbReference type="PROSITE" id="PS50041">
    <property type="entry name" value="C_TYPE_LECTIN_2"/>
    <property type="match status" value="1"/>
</dbReference>
<keyword evidence="8" id="KW-0677">Repeat</keyword>
<evidence type="ECO:0000256" key="14">
    <source>
        <dbReference type="PROSITE-ProRule" id="PRU00076"/>
    </source>
</evidence>
<dbReference type="Gene3D" id="3.10.100.10">
    <property type="entry name" value="Mannose-Binding Protein A, subunit A"/>
    <property type="match status" value="1"/>
</dbReference>
<keyword evidence="6 16" id="KW-0732">Signal</keyword>
<keyword evidence="9 15" id="KW-1133">Transmembrane helix</keyword>
<dbReference type="SMART" id="SM00181">
    <property type="entry name" value="EGF"/>
    <property type="match status" value="6"/>
</dbReference>
<accession>A0A9W2YLX8</accession>
<feature type="signal peptide" evidence="16">
    <location>
        <begin position="1"/>
        <end position="26"/>
    </location>
</feature>
<feature type="domain" description="EGF-like" evidence="17">
    <location>
        <begin position="243"/>
        <end position="282"/>
    </location>
</feature>
<dbReference type="InterPro" id="IPR016186">
    <property type="entry name" value="C-type_lectin-like/link_sf"/>
</dbReference>
<name>A0A9W2YLX8_BIOGL</name>
<evidence type="ECO:0000256" key="13">
    <source>
        <dbReference type="ARBA" id="ARBA00023180"/>
    </source>
</evidence>
<dbReference type="GO" id="GO:0005509">
    <property type="term" value="F:calcium ion binding"/>
    <property type="evidence" value="ECO:0007669"/>
    <property type="project" value="InterPro"/>
</dbReference>
<dbReference type="PROSITE" id="PS01187">
    <property type="entry name" value="EGF_CA"/>
    <property type="match status" value="2"/>
</dbReference>
<dbReference type="InterPro" id="IPR016187">
    <property type="entry name" value="CTDL_fold"/>
</dbReference>
<dbReference type="FunFam" id="2.10.25.10:FF:000005">
    <property type="entry name" value="Fibrillin 2"/>
    <property type="match status" value="1"/>
</dbReference>
<evidence type="ECO:0000256" key="4">
    <source>
        <dbReference type="ARBA" id="ARBA00022583"/>
    </source>
</evidence>
<evidence type="ECO:0000259" key="17">
    <source>
        <dbReference type="PROSITE" id="PS50026"/>
    </source>
</evidence>
<evidence type="ECO:0000256" key="10">
    <source>
        <dbReference type="ARBA" id="ARBA00023136"/>
    </source>
</evidence>
<evidence type="ECO:0000256" key="9">
    <source>
        <dbReference type="ARBA" id="ARBA00022989"/>
    </source>
</evidence>
<feature type="transmembrane region" description="Helical" evidence="15">
    <location>
        <begin position="520"/>
        <end position="545"/>
    </location>
</feature>
<dbReference type="InterPro" id="IPR026823">
    <property type="entry name" value="cEGF"/>
</dbReference>
<evidence type="ECO:0000256" key="12">
    <source>
        <dbReference type="ARBA" id="ARBA00023170"/>
    </source>
</evidence>
<evidence type="ECO:0000313" key="19">
    <source>
        <dbReference type="Proteomes" id="UP001165740"/>
    </source>
</evidence>
<dbReference type="Gene3D" id="2.10.25.10">
    <property type="entry name" value="Laminin"/>
    <property type="match status" value="4"/>
</dbReference>
<keyword evidence="4" id="KW-0254">Endocytosis</keyword>
<dbReference type="GO" id="GO:0050772">
    <property type="term" value="P:positive regulation of axonogenesis"/>
    <property type="evidence" value="ECO:0007669"/>
    <property type="project" value="TreeGrafter"/>
</dbReference>
<dbReference type="InterPro" id="IPR018097">
    <property type="entry name" value="EGF_Ca-bd_CS"/>
</dbReference>
<dbReference type="InterPro" id="IPR000742">
    <property type="entry name" value="EGF"/>
</dbReference>
<dbReference type="PROSITE" id="PS50026">
    <property type="entry name" value="EGF_3"/>
    <property type="match status" value="1"/>
</dbReference>
<dbReference type="PANTHER" id="PTHR14789:SF1">
    <property type="entry name" value="CHONDROLECTIN"/>
    <property type="match status" value="1"/>
</dbReference>
<evidence type="ECO:0000256" key="3">
    <source>
        <dbReference type="ARBA" id="ARBA00022553"/>
    </source>
</evidence>
<evidence type="ECO:0000256" key="1">
    <source>
        <dbReference type="ARBA" id="ARBA00004479"/>
    </source>
</evidence>
<protein>
    <submittedName>
        <fullName evidence="20">Fibulin-2-like</fullName>
    </submittedName>
</protein>
<dbReference type="GO" id="GO:0006897">
    <property type="term" value="P:endocytosis"/>
    <property type="evidence" value="ECO:0007669"/>
    <property type="project" value="UniProtKB-KW"/>
</dbReference>
<organism evidence="19 20">
    <name type="scientific">Biomphalaria glabrata</name>
    <name type="common">Bloodfluke planorb</name>
    <name type="synonym">Freshwater snail</name>
    <dbReference type="NCBI Taxonomy" id="6526"/>
    <lineage>
        <taxon>Eukaryota</taxon>
        <taxon>Metazoa</taxon>
        <taxon>Spiralia</taxon>
        <taxon>Lophotrochozoa</taxon>
        <taxon>Mollusca</taxon>
        <taxon>Gastropoda</taxon>
        <taxon>Heterobranchia</taxon>
        <taxon>Euthyneura</taxon>
        <taxon>Panpulmonata</taxon>
        <taxon>Hygrophila</taxon>
        <taxon>Lymnaeoidea</taxon>
        <taxon>Planorbidae</taxon>
        <taxon>Biomphalaria</taxon>
    </lineage>
</organism>
<keyword evidence="11 14" id="KW-1015">Disulfide bond</keyword>
<feature type="domain" description="C-type lectin" evidence="18">
    <location>
        <begin position="34"/>
        <end position="163"/>
    </location>
</feature>
<dbReference type="AlphaFoldDB" id="A0A9W2YLX8"/>
<evidence type="ECO:0000256" key="6">
    <source>
        <dbReference type="ARBA" id="ARBA00022729"/>
    </source>
</evidence>
<evidence type="ECO:0000313" key="20">
    <source>
        <dbReference type="RefSeq" id="XP_055863671.1"/>
    </source>
</evidence>
<evidence type="ECO:0000256" key="5">
    <source>
        <dbReference type="ARBA" id="ARBA00022692"/>
    </source>
</evidence>
<keyword evidence="13" id="KW-0325">Glycoprotein</keyword>
<dbReference type="FunFam" id="2.10.25.10:FF:000009">
    <property type="entry name" value="Low-density lipoprotein receptor isoform 1"/>
    <property type="match status" value="1"/>
</dbReference>
<dbReference type="Pfam" id="PF12662">
    <property type="entry name" value="cEGF"/>
    <property type="match status" value="2"/>
</dbReference>
<dbReference type="InterPro" id="IPR051505">
    <property type="entry name" value="C-type_lectin_domain"/>
</dbReference>
<evidence type="ECO:0000256" key="15">
    <source>
        <dbReference type="SAM" id="Phobius"/>
    </source>
</evidence>
<reference evidence="20" key="1">
    <citation type="submission" date="2025-08" db="UniProtKB">
        <authorList>
            <consortium name="RefSeq"/>
        </authorList>
    </citation>
    <scope>IDENTIFICATION</scope>
</reference>
<gene>
    <name evidence="20" type="primary">LOC106057447</name>
</gene>
<evidence type="ECO:0000256" key="2">
    <source>
        <dbReference type="ARBA" id="ARBA00022536"/>
    </source>
</evidence>
<dbReference type="InterPro" id="IPR000152">
    <property type="entry name" value="EGF-type_Asp/Asn_hydroxyl_site"/>
</dbReference>
<dbReference type="PROSITE" id="PS00010">
    <property type="entry name" value="ASX_HYDROXYL"/>
    <property type="match status" value="1"/>
</dbReference>
<keyword evidence="10 15" id="KW-0472">Membrane</keyword>
<dbReference type="OrthoDB" id="6117573at2759"/>
<sequence>MTALLCTSCSYLFCVIMMLCLQDSETDNLNQLIIGNVGYCLSDYKVKFQEAERRCNETGTTLAFFDDNEEFVDVYNYTSKNISTDSEFWIKINYTGNESNSTFWWRNEIVNQNLWAKDDEPDSSCKHFDDITCCSKLKFSHNAITSNGLRDSPCLDSNTFLCKVRLKFPDNVLNCLPDCTSSKTIRCNCAAGYWFNESSLKCQPLSCLTEDTNCLSCRVVPVSGLFCDCEYGYTFGQNGTCVDVNECLVHNTCEQNCTNSFGSFQCSCHQGYTLRADNKTCVAISVDCNNSSQTFQHSCSNDSCPCPTSSDERNISDFCSSSSCQHLCFNTSTHFICKCYAGYFLLADGVHCSPIDHCNRSVCLKDCSTANDSSACTDKCPESDKPCDHACHNTNDSYICSCHPGYFLNVADNKTCQDIDECSLNSSQCEFYCNNTPGSYVCTCPEGDYLSGNRQSCNQNRPQSQCPCQCSSSLKRKMSSEEIKETLRVLQQELQVDTSSLLSTQLLYTSQTDDRPSSTAIGYFGIVFLAIVLGFICMSDVLTLLGHMVDKVKINLNGGKKV</sequence>
<dbReference type="GO" id="GO:0005737">
    <property type="term" value="C:cytoplasm"/>
    <property type="evidence" value="ECO:0007669"/>
    <property type="project" value="TreeGrafter"/>
</dbReference>
<dbReference type="InterPro" id="IPR001304">
    <property type="entry name" value="C-type_lectin-like"/>
</dbReference>
<keyword evidence="3" id="KW-0597">Phosphoprotein</keyword>
<dbReference type="RefSeq" id="XP_055863671.1">
    <property type="nucleotide sequence ID" value="XM_056007696.1"/>
</dbReference>
<dbReference type="InterPro" id="IPR009030">
    <property type="entry name" value="Growth_fac_rcpt_cys_sf"/>
</dbReference>
<evidence type="ECO:0000256" key="16">
    <source>
        <dbReference type="SAM" id="SignalP"/>
    </source>
</evidence>
<comment type="subcellular location">
    <subcellularLocation>
        <location evidence="1">Membrane</location>
        <topology evidence="1">Single-pass type I membrane protein</topology>
    </subcellularLocation>
</comment>
<evidence type="ECO:0000256" key="8">
    <source>
        <dbReference type="ARBA" id="ARBA00022737"/>
    </source>
</evidence>
<proteinExistence type="predicted"/>
<evidence type="ECO:0000256" key="11">
    <source>
        <dbReference type="ARBA" id="ARBA00023157"/>
    </source>
</evidence>
<dbReference type="SMART" id="SM00179">
    <property type="entry name" value="EGF_CA"/>
    <property type="match status" value="4"/>
</dbReference>
<dbReference type="SUPFAM" id="SSF57184">
    <property type="entry name" value="Growth factor receptor domain"/>
    <property type="match status" value="1"/>
</dbReference>
<keyword evidence="12" id="KW-0675">Receptor</keyword>
<dbReference type="GO" id="GO:0016020">
    <property type="term" value="C:membrane"/>
    <property type="evidence" value="ECO:0007669"/>
    <property type="project" value="UniProtKB-SubCell"/>
</dbReference>
<keyword evidence="7" id="KW-0430">Lectin</keyword>
<dbReference type="InterPro" id="IPR001881">
    <property type="entry name" value="EGF-like_Ca-bd_dom"/>
</dbReference>
<evidence type="ECO:0000256" key="7">
    <source>
        <dbReference type="ARBA" id="ARBA00022734"/>
    </source>
</evidence>
<feature type="chain" id="PRO_5040830528" evidence="16">
    <location>
        <begin position="27"/>
        <end position="562"/>
    </location>
</feature>
<dbReference type="PROSITE" id="PS01186">
    <property type="entry name" value="EGF_2"/>
    <property type="match status" value="2"/>
</dbReference>
<dbReference type="PANTHER" id="PTHR14789">
    <property type="entry name" value="CHONDROLECTIN VARIANT CHODLFDELTAE"/>
    <property type="match status" value="1"/>
</dbReference>
<feature type="disulfide bond" evidence="14">
    <location>
        <begin position="247"/>
        <end position="257"/>
    </location>
</feature>
<dbReference type="GO" id="GO:0030246">
    <property type="term" value="F:carbohydrate binding"/>
    <property type="evidence" value="ECO:0007669"/>
    <property type="project" value="UniProtKB-KW"/>
</dbReference>
<comment type="caution">
    <text evidence="14">Lacks conserved residue(s) required for the propagation of feature annotation.</text>
</comment>